<dbReference type="Pfam" id="PF00999">
    <property type="entry name" value="Na_H_Exchanger"/>
    <property type="match status" value="1"/>
</dbReference>
<gene>
    <name evidence="11" type="ORF">NH26_14375</name>
</gene>
<dbReference type="GO" id="GO:0015297">
    <property type="term" value="F:antiporter activity"/>
    <property type="evidence" value="ECO:0007669"/>
    <property type="project" value="UniProtKB-KW"/>
</dbReference>
<feature type="transmembrane region" description="Helical" evidence="9">
    <location>
        <begin position="27"/>
        <end position="45"/>
    </location>
</feature>
<keyword evidence="12" id="KW-1185">Reference proteome</keyword>
<protein>
    <recommendedName>
        <fullName evidence="10">Cation/H+ exchanger transmembrane domain-containing protein</fullName>
    </recommendedName>
</protein>
<feature type="transmembrane region" description="Helical" evidence="9">
    <location>
        <begin position="91"/>
        <end position="114"/>
    </location>
</feature>
<feature type="transmembrane region" description="Helical" evidence="9">
    <location>
        <begin position="60"/>
        <end position="79"/>
    </location>
</feature>
<evidence type="ECO:0000256" key="8">
    <source>
        <dbReference type="ARBA" id="ARBA00023136"/>
    </source>
</evidence>
<feature type="transmembrane region" description="Helical" evidence="9">
    <location>
        <begin position="299"/>
        <end position="323"/>
    </location>
</feature>
<evidence type="ECO:0000313" key="11">
    <source>
        <dbReference type="EMBL" id="OHX67444.1"/>
    </source>
</evidence>
<evidence type="ECO:0000256" key="1">
    <source>
        <dbReference type="ARBA" id="ARBA00004651"/>
    </source>
</evidence>
<name>A0A1S1Z2E3_FLAPC</name>
<dbReference type="PANTHER" id="PTHR32507">
    <property type="entry name" value="NA(+)/H(+) ANTIPORTER 1"/>
    <property type="match status" value="1"/>
</dbReference>
<feature type="transmembrane region" description="Helical" evidence="9">
    <location>
        <begin position="335"/>
        <end position="352"/>
    </location>
</feature>
<evidence type="ECO:0000313" key="12">
    <source>
        <dbReference type="Proteomes" id="UP000179797"/>
    </source>
</evidence>
<feature type="transmembrane region" description="Helical" evidence="9">
    <location>
        <begin position="6"/>
        <end position="22"/>
    </location>
</feature>
<feature type="transmembrane region" description="Helical" evidence="9">
    <location>
        <begin position="158"/>
        <end position="175"/>
    </location>
</feature>
<dbReference type="EMBL" id="JRYR02000001">
    <property type="protein sequence ID" value="OHX67444.1"/>
    <property type="molecule type" value="Genomic_DNA"/>
</dbReference>
<proteinExistence type="predicted"/>
<evidence type="ECO:0000256" key="6">
    <source>
        <dbReference type="ARBA" id="ARBA00022989"/>
    </source>
</evidence>
<keyword evidence="8 9" id="KW-0472">Membrane</keyword>
<keyword evidence="2" id="KW-0813">Transport</keyword>
<feature type="transmembrane region" description="Helical" evidence="9">
    <location>
        <begin position="218"/>
        <end position="236"/>
    </location>
</feature>
<dbReference type="GO" id="GO:0005886">
    <property type="term" value="C:plasma membrane"/>
    <property type="evidence" value="ECO:0007669"/>
    <property type="project" value="UniProtKB-SubCell"/>
</dbReference>
<dbReference type="PANTHER" id="PTHR32507:SF7">
    <property type="entry name" value="K(+)_H(+) ANTIPORTER NHAP2"/>
    <property type="match status" value="1"/>
</dbReference>
<keyword evidence="4" id="KW-1003">Cell membrane</keyword>
<dbReference type="InterPro" id="IPR006153">
    <property type="entry name" value="Cation/H_exchanger_TM"/>
</dbReference>
<accession>A0A1S1Z2E3</accession>
<dbReference type="GO" id="GO:1902600">
    <property type="term" value="P:proton transmembrane transport"/>
    <property type="evidence" value="ECO:0007669"/>
    <property type="project" value="InterPro"/>
</dbReference>
<feature type="transmembrane region" description="Helical" evidence="9">
    <location>
        <begin position="242"/>
        <end position="260"/>
    </location>
</feature>
<keyword evidence="3" id="KW-0050">Antiport</keyword>
<dbReference type="Gene3D" id="1.20.1530.20">
    <property type="match status" value="1"/>
</dbReference>
<organism evidence="11 12">
    <name type="scientific">Flammeovirga pacifica</name>
    <dbReference type="NCBI Taxonomy" id="915059"/>
    <lineage>
        <taxon>Bacteria</taxon>
        <taxon>Pseudomonadati</taxon>
        <taxon>Bacteroidota</taxon>
        <taxon>Cytophagia</taxon>
        <taxon>Cytophagales</taxon>
        <taxon>Flammeovirgaceae</taxon>
        <taxon>Flammeovirga</taxon>
    </lineage>
</organism>
<evidence type="ECO:0000256" key="4">
    <source>
        <dbReference type="ARBA" id="ARBA00022475"/>
    </source>
</evidence>
<dbReference type="NCBIfam" id="NF003716">
    <property type="entry name" value="PRK05326.1-3"/>
    <property type="match status" value="1"/>
</dbReference>
<evidence type="ECO:0000256" key="3">
    <source>
        <dbReference type="ARBA" id="ARBA00022449"/>
    </source>
</evidence>
<feature type="transmembrane region" description="Helical" evidence="9">
    <location>
        <begin position="272"/>
        <end position="293"/>
    </location>
</feature>
<feature type="transmembrane region" description="Helical" evidence="9">
    <location>
        <begin position="187"/>
        <end position="206"/>
    </location>
</feature>
<keyword evidence="7" id="KW-0406">Ion transport</keyword>
<evidence type="ECO:0000256" key="9">
    <source>
        <dbReference type="SAM" id="Phobius"/>
    </source>
</evidence>
<evidence type="ECO:0000256" key="5">
    <source>
        <dbReference type="ARBA" id="ARBA00022692"/>
    </source>
</evidence>
<feature type="domain" description="Cation/H+ exchanger transmembrane" evidence="10">
    <location>
        <begin position="14"/>
        <end position="388"/>
    </location>
</feature>
<sequence>MIGSEMTLLLAVLIIIGILLYNPTKDLGIPAAFIFIGVGLFLGNGDSSFEVYDNPELTDFISQTALVLIIFVGGLHTKVLDIKKVIKEGILVSNIGVLVTSLALGVFVSFVTPLSLLEGFLLGSIVSSTDAAAVFGVLEAKKMKLKYASDKVLEFESATNDPMAMILTLIFVGILKTPDAPIDYLGSLQFFFQQIFIGGGLAFTLFHMIKFLFKKFHFQEEGLIPILLFSVLIVFLKLNEYLGGNALIGAYILGVLLNTLDYQNKDNSLHFFNSFSWLAQSIMFLILGLQIFPKHLMEVLPIAILPTLFLFFVARPLGVFTSYLPIKEPLNKKIFISWSGLKGATPIVFALIPVLSEVNNADMIFYIVSFMVFVSLIIHPFSMEYLAKKIDLLEDEN</sequence>
<evidence type="ECO:0000256" key="7">
    <source>
        <dbReference type="ARBA" id="ARBA00023065"/>
    </source>
</evidence>
<keyword evidence="5 9" id="KW-0812">Transmembrane</keyword>
<comment type="caution">
    <text evidence="11">The sequence shown here is derived from an EMBL/GenBank/DDBJ whole genome shotgun (WGS) entry which is preliminary data.</text>
</comment>
<reference evidence="11 12" key="1">
    <citation type="journal article" date="2012" name="Int. J. Syst. Evol. Microbiol.">
        <title>Flammeovirga pacifica sp. nov., isolated from deep-sea sediment.</title>
        <authorList>
            <person name="Xu H."/>
            <person name="Fu Y."/>
            <person name="Yang N."/>
            <person name="Ding Z."/>
            <person name="Lai Q."/>
            <person name="Zeng R."/>
        </authorList>
    </citation>
    <scope>NUCLEOTIDE SEQUENCE [LARGE SCALE GENOMIC DNA]</scope>
    <source>
        <strain evidence="12">DSM 24597 / LMG 26175 / WPAGA1</strain>
    </source>
</reference>
<evidence type="ECO:0000259" key="10">
    <source>
        <dbReference type="Pfam" id="PF00999"/>
    </source>
</evidence>
<feature type="transmembrane region" description="Helical" evidence="9">
    <location>
        <begin position="364"/>
        <end position="382"/>
    </location>
</feature>
<dbReference type="RefSeq" id="WP_044228613.1">
    <property type="nucleotide sequence ID" value="NZ_JRYR02000001.1"/>
</dbReference>
<feature type="transmembrane region" description="Helical" evidence="9">
    <location>
        <begin position="120"/>
        <end position="138"/>
    </location>
</feature>
<comment type="subcellular location">
    <subcellularLocation>
        <location evidence="1">Cell membrane</location>
        <topology evidence="1">Multi-pass membrane protein</topology>
    </subcellularLocation>
</comment>
<dbReference type="InterPro" id="IPR038770">
    <property type="entry name" value="Na+/solute_symporter_sf"/>
</dbReference>
<keyword evidence="6 9" id="KW-1133">Transmembrane helix</keyword>
<dbReference type="STRING" id="915059.NH26_14375"/>
<dbReference type="Proteomes" id="UP000179797">
    <property type="component" value="Unassembled WGS sequence"/>
</dbReference>
<dbReference type="AlphaFoldDB" id="A0A1S1Z2E3"/>
<dbReference type="OrthoDB" id="9810759at2"/>
<evidence type="ECO:0000256" key="2">
    <source>
        <dbReference type="ARBA" id="ARBA00022448"/>
    </source>
</evidence>